<sequence length="387" mass="41743">MREIVHIQAGQCGNQIGTKFWEVISDEHGIDPAGCYAGDSSLQLDRVDVYYNEASSHKYVPRAVLVDLEPGTMDSVRSGAFGQLFRPDNFIFDGRREQLGQRSLHGGGGACGFGPGRREEGVRALRLSAGVPADSLPGRGHRLGSGNPADQQDAGGVPGPDHEHLQRHALAQGVGHRGGALQRHPVRPPAGGEHGRDLLHRQRGSLRHLLPHAQADHAHLRRPQPPGVGHHERRDHLAAFPRPAQRGSPQAGGEHGAVPPAALLHAGLRPPDGERQPAVPSAQRPRAHAADVRRQEHDGGMRPAARALPDRGRGLPRADVHEGGGRADAERAEQEQQLLRGVDPQQREGGGLRHRPSRTQDGRHLHRQQHGHPGAFQEDLGAVLSHV</sequence>
<feature type="region of interest" description="Disordered" evidence="8">
    <location>
        <begin position="130"/>
        <end position="197"/>
    </location>
</feature>
<organism evidence="10 11">
    <name type="scientific">Gasterosteus aculeatus aculeatus</name>
    <name type="common">three-spined stickleback</name>
    <dbReference type="NCBI Taxonomy" id="481459"/>
    <lineage>
        <taxon>Eukaryota</taxon>
        <taxon>Metazoa</taxon>
        <taxon>Chordata</taxon>
        <taxon>Craniata</taxon>
        <taxon>Vertebrata</taxon>
        <taxon>Euteleostomi</taxon>
        <taxon>Actinopterygii</taxon>
        <taxon>Neopterygii</taxon>
        <taxon>Teleostei</taxon>
        <taxon>Neoteleostei</taxon>
        <taxon>Acanthomorphata</taxon>
        <taxon>Eupercaria</taxon>
        <taxon>Perciformes</taxon>
        <taxon>Cottioidei</taxon>
        <taxon>Gasterosteales</taxon>
        <taxon>Gasterosteidae</taxon>
        <taxon>Gasterosteus</taxon>
    </lineage>
</organism>
<keyword evidence="7" id="KW-0206">Cytoskeleton</keyword>
<evidence type="ECO:0000313" key="11">
    <source>
        <dbReference type="Proteomes" id="UP000007635"/>
    </source>
</evidence>
<dbReference type="InterPro" id="IPR036525">
    <property type="entry name" value="Tubulin/FtsZ_GTPase_sf"/>
</dbReference>
<dbReference type="OMA" id="FLTCCAI"/>
<dbReference type="PANTHER" id="PTHR36527">
    <property type="entry name" value="OS01G0282866 PROTEIN"/>
    <property type="match status" value="1"/>
</dbReference>
<evidence type="ECO:0000259" key="9">
    <source>
        <dbReference type="Pfam" id="PF00091"/>
    </source>
</evidence>
<dbReference type="Gene3D" id="3.40.50.1440">
    <property type="entry name" value="Tubulin/FtsZ, GTPase domain"/>
    <property type="match status" value="1"/>
</dbReference>
<proteinExistence type="inferred from homology"/>
<dbReference type="GO" id="GO:0005525">
    <property type="term" value="F:GTP binding"/>
    <property type="evidence" value="ECO:0007669"/>
    <property type="project" value="UniProtKB-KW"/>
</dbReference>
<dbReference type="GO" id="GO:0007017">
    <property type="term" value="P:microtubule-based process"/>
    <property type="evidence" value="ECO:0007669"/>
    <property type="project" value="InterPro"/>
</dbReference>
<dbReference type="PROSITE" id="PS00228">
    <property type="entry name" value="TUBULIN_B_AUTOREG"/>
    <property type="match status" value="1"/>
</dbReference>
<dbReference type="InterPro" id="IPR013838">
    <property type="entry name" value="Beta-tubulin_BS"/>
</dbReference>
<evidence type="ECO:0000256" key="6">
    <source>
        <dbReference type="ARBA" id="ARBA00023134"/>
    </source>
</evidence>
<dbReference type="Proteomes" id="UP000007635">
    <property type="component" value="Unassembled WGS sequence"/>
</dbReference>
<dbReference type="eggNOG" id="KOG1375">
    <property type="taxonomic scope" value="Eukaryota"/>
</dbReference>
<evidence type="ECO:0000256" key="7">
    <source>
        <dbReference type="ARBA" id="ARBA00023212"/>
    </source>
</evidence>
<feature type="compositionally biased region" description="Basic and acidic residues" evidence="8">
    <location>
        <begin position="308"/>
        <end position="334"/>
    </location>
</feature>
<dbReference type="Pfam" id="PF00091">
    <property type="entry name" value="Tubulin"/>
    <property type="match status" value="1"/>
</dbReference>
<dbReference type="InterPro" id="IPR000217">
    <property type="entry name" value="Tubulin"/>
</dbReference>
<dbReference type="PRINTS" id="PR01161">
    <property type="entry name" value="TUBULIN"/>
</dbReference>
<dbReference type="GeneTree" id="ENSGT00940000170651"/>
<comment type="subcellular location">
    <subcellularLocation>
        <location evidence="1">Cytoplasm</location>
        <location evidence="1">Cytoskeleton</location>
    </subcellularLocation>
</comment>
<evidence type="ECO:0000256" key="3">
    <source>
        <dbReference type="ARBA" id="ARBA00022490"/>
    </source>
</evidence>
<dbReference type="Bgee" id="ENSGACG00000002049">
    <property type="expression patterns" value="Expressed in camera-type eye and 2 other cell types or tissues"/>
</dbReference>
<reference evidence="10" key="2">
    <citation type="submission" date="2025-08" db="UniProtKB">
        <authorList>
            <consortium name="Ensembl"/>
        </authorList>
    </citation>
    <scope>IDENTIFICATION</scope>
</reference>
<evidence type="ECO:0000256" key="2">
    <source>
        <dbReference type="ARBA" id="ARBA00009636"/>
    </source>
</evidence>
<evidence type="ECO:0000256" key="4">
    <source>
        <dbReference type="ARBA" id="ARBA00022701"/>
    </source>
</evidence>
<evidence type="ECO:0000256" key="1">
    <source>
        <dbReference type="ARBA" id="ARBA00004245"/>
    </source>
</evidence>
<dbReference type="InParanoid" id="G3NBG8"/>
<keyword evidence="4" id="KW-0493">Microtubule</keyword>
<protein>
    <recommendedName>
        <fullName evidence="9">Tubulin/FtsZ GTPase domain-containing protein</fullName>
    </recommendedName>
</protein>
<keyword evidence="5" id="KW-0547">Nucleotide-binding</keyword>
<dbReference type="PANTHER" id="PTHR36527:SF3">
    <property type="entry name" value="OS01G0282866 PROTEIN"/>
    <property type="match status" value="1"/>
</dbReference>
<keyword evidence="6" id="KW-0342">GTP-binding</keyword>
<dbReference type="Ensembl" id="ENSGACT00000002674.2">
    <property type="protein sequence ID" value="ENSGACP00000002665.2"/>
    <property type="gene ID" value="ENSGACG00000002049.2"/>
</dbReference>
<dbReference type="InterPro" id="IPR003008">
    <property type="entry name" value="Tubulin_FtsZ_GTPase"/>
</dbReference>
<name>G3NBG8_GASAC</name>
<dbReference type="GO" id="GO:0005874">
    <property type="term" value="C:microtubule"/>
    <property type="evidence" value="ECO:0007669"/>
    <property type="project" value="UniProtKB-KW"/>
</dbReference>
<feature type="region of interest" description="Disordered" evidence="8">
    <location>
        <begin position="264"/>
        <end position="375"/>
    </location>
</feature>
<dbReference type="AlphaFoldDB" id="G3NBG8"/>
<comment type="similarity">
    <text evidence="2">Belongs to the tubulin family.</text>
</comment>
<feature type="compositionally biased region" description="Basic and acidic residues" evidence="8">
    <location>
        <begin position="288"/>
        <end position="300"/>
    </location>
</feature>
<reference evidence="10 11" key="1">
    <citation type="journal article" date="2021" name="G3 (Bethesda)">
        <title>Improved contiguity of the threespine stickleback genome using long-read sequencing.</title>
        <authorList>
            <person name="Nath S."/>
            <person name="Shaw D.E."/>
            <person name="White M.A."/>
        </authorList>
    </citation>
    <scope>NUCLEOTIDE SEQUENCE [LARGE SCALE GENOMIC DNA]</scope>
    <source>
        <strain evidence="10 11">Lake Benthic</strain>
    </source>
</reference>
<dbReference type="FunFam" id="3.40.50.1440:FF:000018">
    <property type="entry name" value="Tubulin beta chain, putative"/>
    <property type="match status" value="1"/>
</dbReference>
<reference evidence="10" key="3">
    <citation type="submission" date="2025-09" db="UniProtKB">
        <authorList>
            <consortium name="Ensembl"/>
        </authorList>
    </citation>
    <scope>IDENTIFICATION</scope>
</reference>
<accession>G3NBG8</accession>
<keyword evidence="11" id="KW-1185">Reference proteome</keyword>
<evidence type="ECO:0000313" key="10">
    <source>
        <dbReference type="Ensembl" id="ENSGACP00000002665.2"/>
    </source>
</evidence>
<keyword evidence="3" id="KW-0963">Cytoplasm</keyword>
<evidence type="ECO:0000256" key="5">
    <source>
        <dbReference type="ARBA" id="ARBA00022741"/>
    </source>
</evidence>
<evidence type="ECO:0000256" key="8">
    <source>
        <dbReference type="SAM" id="MobiDB-lite"/>
    </source>
</evidence>
<dbReference type="STRING" id="69293.ENSGACP00000002665"/>
<feature type="domain" description="Tubulin/FtsZ GTPase" evidence="9">
    <location>
        <begin position="3"/>
        <end position="93"/>
    </location>
</feature>
<dbReference type="SUPFAM" id="SSF52490">
    <property type="entry name" value="Tubulin nucleotide-binding domain-like"/>
    <property type="match status" value="1"/>
</dbReference>